<proteinExistence type="predicted"/>
<dbReference type="AlphaFoldDB" id="A0A8S9XDL6"/>
<name>A0A8S9XDL6_APOLU</name>
<reference evidence="1" key="1">
    <citation type="journal article" date="2021" name="Mol. Ecol. Resour.">
        <title>Apolygus lucorum genome provides insights into omnivorousness and mesophyll feeding.</title>
        <authorList>
            <person name="Liu Y."/>
            <person name="Liu H."/>
            <person name="Wang H."/>
            <person name="Huang T."/>
            <person name="Liu B."/>
            <person name="Yang B."/>
            <person name="Yin L."/>
            <person name="Li B."/>
            <person name="Zhang Y."/>
            <person name="Zhang S."/>
            <person name="Jiang F."/>
            <person name="Zhang X."/>
            <person name="Ren Y."/>
            <person name="Wang B."/>
            <person name="Wang S."/>
            <person name="Lu Y."/>
            <person name="Wu K."/>
            <person name="Fan W."/>
            <person name="Wang G."/>
        </authorList>
    </citation>
    <scope>NUCLEOTIDE SEQUENCE</scope>
    <source>
        <strain evidence="1">12Hb</strain>
    </source>
</reference>
<sequence>MMLPPSTLPFAASGNVSSRGRDVALWEGVFSIDPHSPAVVHEYEPPAAISLGVLSEELLGRAVRLVSRGRKWVRAQWREAPVGLLFGRHPPPASDASRALRPDPRWRGRRCRGEPEKWTVVSLKEFPTKTLDNSGVSSPGK</sequence>
<dbReference type="EMBL" id="WIXP02000008">
    <property type="protein sequence ID" value="KAF6206624.1"/>
    <property type="molecule type" value="Genomic_DNA"/>
</dbReference>
<keyword evidence="2" id="KW-1185">Reference proteome</keyword>
<gene>
    <name evidence="1" type="ORF">GE061_017860</name>
</gene>
<evidence type="ECO:0000313" key="1">
    <source>
        <dbReference type="EMBL" id="KAF6206624.1"/>
    </source>
</evidence>
<accession>A0A8S9XDL6</accession>
<evidence type="ECO:0000313" key="2">
    <source>
        <dbReference type="Proteomes" id="UP000466442"/>
    </source>
</evidence>
<dbReference type="Proteomes" id="UP000466442">
    <property type="component" value="Unassembled WGS sequence"/>
</dbReference>
<protein>
    <submittedName>
        <fullName evidence="1">Uncharacterized protein</fullName>
    </submittedName>
</protein>
<comment type="caution">
    <text evidence="1">The sequence shown here is derived from an EMBL/GenBank/DDBJ whole genome shotgun (WGS) entry which is preliminary data.</text>
</comment>
<organism evidence="1 2">
    <name type="scientific">Apolygus lucorum</name>
    <name type="common">Small green plant bug</name>
    <name type="synonym">Lygocoris lucorum</name>
    <dbReference type="NCBI Taxonomy" id="248454"/>
    <lineage>
        <taxon>Eukaryota</taxon>
        <taxon>Metazoa</taxon>
        <taxon>Ecdysozoa</taxon>
        <taxon>Arthropoda</taxon>
        <taxon>Hexapoda</taxon>
        <taxon>Insecta</taxon>
        <taxon>Pterygota</taxon>
        <taxon>Neoptera</taxon>
        <taxon>Paraneoptera</taxon>
        <taxon>Hemiptera</taxon>
        <taxon>Heteroptera</taxon>
        <taxon>Panheteroptera</taxon>
        <taxon>Cimicomorpha</taxon>
        <taxon>Miridae</taxon>
        <taxon>Mirini</taxon>
        <taxon>Apolygus</taxon>
    </lineage>
</organism>